<comment type="caution">
    <text evidence="1">The sequence shown here is derived from an EMBL/GenBank/DDBJ whole genome shotgun (WGS) entry which is preliminary data.</text>
</comment>
<organism evidence="1 2">
    <name type="scientific">Ceratodon purpureus</name>
    <name type="common">Fire moss</name>
    <name type="synonym">Dicranum purpureum</name>
    <dbReference type="NCBI Taxonomy" id="3225"/>
    <lineage>
        <taxon>Eukaryota</taxon>
        <taxon>Viridiplantae</taxon>
        <taxon>Streptophyta</taxon>
        <taxon>Embryophyta</taxon>
        <taxon>Bryophyta</taxon>
        <taxon>Bryophytina</taxon>
        <taxon>Bryopsida</taxon>
        <taxon>Dicranidae</taxon>
        <taxon>Pseudoditrichales</taxon>
        <taxon>Ditrichaceae</taxon>
        <taxon>Ceratodon</taxon>
    </lineage>
</organism>
<accession>A0A8T0J3H5</accession>
<name>A0A8T0J3H5_CERPU</name>
<dbReference type="AlphaFoldDB" id="A0A8T0J3H5"/>
<evidence type="ECO:0008006" key="3">
    <source>
        <dbReference type="Google" id="ProtNLM"/>
    </source>
</evidence>
<evidence type="ECO:0000313" key="2">
    <source>
        <dbReference type="Proteomes" id="UP000822688"/>
    </source>
</evidence>
<gene>
    <name evidence="1" type="ORF">KC19_1G019800</name>
</gene>
<dbReference type="InterPro" id="IPR050796">
    <property type="entry name" value="SCF_F-box_component"/>
</dbReference>
<protein>
    <recommendedName>
        <fullName evidence="3">F-box domain-containing protein</fullName>
    </recommendedName>
</protein>
<evidence type="ECO:0000313" key="1">
    <source>
        <dbReference type="EMBL" id="KAG0589421.1"/>
    </source>
</evidence>
<feature type="non-terminal residue" evidence="1">
    <location>
        <position position="497"/>
    </location>
</feature>
<dbReference type="PANTHER" id="PTHR31672:SF2">
    <property type="entry name" value="F-BOX DOMAIN-CONTAINING PROTEIN"/>
    <property type="match status" value="1"/>
</dbReference>
<dbReference type="PANTHER" id="PTHR31672">
    <property type="entry name" value="BNACNNG10540D PROTEIN"/>
    <property type="match status" value="1"/>
</dbReference>
<dbReference type="Proteomes" id="UP000822688">
    <property type="component" value="Chromosome 1"/>
</dbReference>
<dbReference type="EMBL" id="CM026421">
    <property type="protein sequence ID" value="KAG0589421.1"/>
    <property type="molecule type" value="Genomic_DNA"/>
</dbReference>
<sequence length="497" mass="56085">MNPNEFNEKYRDEILEFEAGEVFDRPKDQIRDLIEGSNPPCPNGPKSAGMANLDDVLCVRKLCPNCTAAGRVWTSGFGTKGFWRKVRRESEVAVGPTLNPEIWEQLQPDLLGHVVARLPTPGIGRMRALSKAWNKEMSTSSAVAKQCAETQPSLHALMGFSVVTGECWVRAYDTRARKWHAYSIQSIPNVYAPSLSSCDAGLACFVPKTLRHEALDLEPVMVCNPLTREWKQLPMQRLVLKQACMVQLRVDRGSGSYTVTLVGWGASSVQGSVYEGVVAEVYNSKTQQWSAVGSNFKVVDYFWPWPLREHDFGGVEPMTLGLYESWEEGIAEYYNQHFTARPLSDSEVPGLEGWAGGWEVRSIAIHGNDLYILESFPHSEEDRVCTKFNVAKYEEGRWGFDSESTRLPIFTGPPEIFEFEMDCSETLVETLFVCNTFFLVASAYLGATDIFQAKLFDVESGEWSQQFPIWCDDQWYSILQEDVETAFVCELRWDACP</sequence>
<keyword evidence="2" id="KW-1185">Reference proteome</keyword>
<dbReference type="InterPro" id="IPR036047">
    <property type="entry name" value="F-box-like_dom_sf"/>
</dbReference>
<dbReference type="SUPFAM" id="SSF81383">
    <property type="entry name" value="F-box domain"/>
    <property type="match status" value="1"/>
</dbReference>
<proteinExistence type="predicted"/>
<reference evidence="1" key="1">
    <citation type="submission" date="2020-06" db="EMBL/GenBank/DDBJ databases">
        <title>WGS assembly of Ceratodon purpureus strain R40.</title>
        <authorList>
            <person name="Carey S.B."/>
            <person name="Jenkins J."/>
            <person name="Shu S."/>
            <person name="Lovell J.T."/>
            <person name="Sreedasyam A."/>
            <person name="Maumus F."/>
            <person name="Tiley G.P."/>
            <person name="Fernandez-Pozo N."/>
            <person name="Barry K."/>
            <person name="Chen C."/>
            <person name="Wang M."/>
            <person name="Lipzen A."/>
            <person name="Daum C."/>
            <person name="Saski C.A."/>
            <person name="Payton A.C."/>
            <person name="Mcbreen J.C."/>
            <person name="Conrad R.E."/>
            <person name="Kollar L.M."/>
            <person name="Olsson S."/>
            <person name="Huttunen S."/>
            <person name="Landis J.B."/>
            <person name="Wickett N.J."/>
            <person name="Johnson M.G."/>
            <person name="Rensing S.A."/>
            <person name="Grimwood J."/>
            <person name="Schmutz J."/>
            <person name="Mcdaniel S.F."/>
        </authorList>
    </citation>
    <scope>NUCLEOTIDE SEQUENCE</scope>
    <source>
        <strain evidence="1">R40</strain>
    </source>
</reference>